<evidence type="ECO:0000256" key="2">
    <source>
        <dbReference type="SAM" id="Phobius"/>
    </source>
</evidence>
<accession>A0ABU4HX87</accession>
<sequence length="234" mass="24131">MSGEHDDRRPDAPPEDAWPPSPAAPPPASPSGASRYGWLVGVVGLVVLAWILLNTLRTEGPGSTGPAVGATLPPFAAPLVSSTLDGDANVATRADQGDAGRIPACEVDDPRAFNACTVVREKPLVLAFLTAKAEKCAGELDAMEAVAADFPGVAFAAVGIKGDRDDFRELARAHGWSFPLAWDRDGAVSNVYGIAVCPTVVLARRGGRVAETLLGDEAATASALAARVRALEQG</sequence>
<dbReference type="InterPro" id="IPR000866">
    <property type="entry name" value="AhpC/TSA"/>
</dbReference>
<dbReference type="RefSeq" id="WP_318600393.1">
    <property type="nucleotide sequence ID" value="NZ_JAWSTH010000109.1"/>
</dbReference>
<protein>
    <submittedName>
        <fullName evidence="4">Redoxin domain-containing protein</fullName>
    </submittedName>
</protein>
<keyword evidence="2" id="KW-1133">Transmembrane helix</keyword>
<name>A0ABU4HX87_9ACTN</name>
<evidence type="ECO:0000256" key="1">
    <source>
        <dbReference type="SAM" id="MobiDB-lite"/>
    </source>
</evidence>
<evidence type="ECO:0000313" key="4">
    <source>
        <dbReference type="EMBL" id="MDW5597923.1"/>
    </source>
</evidence>
<gene>
    <name evidence="4" type="ORF">R7226_26450</name>
</gene>
<dbReference type="InterPro" id="IPR013766">
    <property type="entry name" value="Thioredoxin_domain"/>
</dbReference>
<dbReference type="InterPro" id="IPR036249">
    <property type="entry name" value="Thioredoxin-like_sf"/>
</dbReference>
<organism evidence="4 5">
    <name type="scientific">Conexibacter stalactiti</name>
    <dbReference type="NCBI Taxonomy" id="1940611"/>
    <lineage>
        <taxon>Bacteria</taxon>
        <taxon>Bacillati</taxon>
        <taxon>Actinomycetota</taxon>
        <taxon>Thermoleophilia</taxon>
        <taxon>Solirubrobacterales</taxon>
        <taxon>Conexibacteraceae</taxon>
        <taxon>Conexibacter</taxon>
    </lineage>
</organism>
<feature type="domain" description="Thioredoxin" evidence="3">
    <location>
        <begin position="66"/>
        <end position="233"/>
    </location>
</feature>
<feature type="compositionally biased region" description="Basic and acidic residues" evidence="1">
    <location>
        <begin position="1"/>
        <end position="12"/>
    </location>
</feature>
<dbReference type="SUPFAM" id="SSF52833">
    <property type="entry name" value="Thioredoxin-like"/>
    <property type="match status" value="1"/>
</dbReference>
<dbReference type="Pfam" id="PF00578">
    <property type="entry name" value="AhpC-TSA"/>
    <property type="match status" value="1"/>
</dbReference>
<proteinExistence type="predicted"/>
<feature type="region of interest" description="Disordered" evidence="1">
    <location>
        <begin position="1"/>
        <end position="31"/>
    </location>
</feature>
<comment type="caution">
    <text evidence="4">The sequence shown here is derived from an EMBL/GenBank/DDBJ whole genome shotgun (WGS) entry which is preliminary data.</text>
</comment>
<dbReference type="Gene3D" id="3.40.30.10">
    <property type="entry name" value="Glutaredoxin"/>
    <property type="match status" value="1"/>
</dbReference>
<dbReference type="PROSITE" id="PS51352">
    <property type="entry name" value="THIOREDOXIN_2"/>
    <property type="match status" value="1"/>
</dbReference>
<dbReference type="Proteomes" id="UP001284601">
    <property type="component" value="Unassembled WGS sequence"/>
</dbReference>
<keyword evidence="5" id="KW-1185">Reference proteome</keyword>
<evidence type="ECO:0000259" key="3">
    <source>
        <dbReference type="PROSITE" id="PS51352"/>
    </source>
</evidence>
<evidence type="ECO:0000313" key="5">
    <source>
        <dbReference type="Proteomes" id="UP001284601"/>
    </source>
</evidence>
<dbReference type="EMBL" id="JAWSTH010000109">
    <property type="protein sequence ID" value="MDW5597923.1"/>
    <property type="molecule type" value="Genomic_DNA"/>
</dbReference>
<reference evidence="5" key="1">
    <citation type="submission" date="2023-07" db="EMBL/GenBank/DDBJ databases">
        <title>Conexibacter stalactiti sp. nov., isolated from stalactites in a lava cave and emended description of the genus Conexibacter.</title>
        <authorList>
            <person name="Lee S.D."/>
        </authorList>
    </citation>
    <scope>NUCLEOTIDE SEQUENCE [LARGE SCALE GENOMIC DNA]</scope>
    <source>
        <strain evidence="5">KCTC 39840</strain>
    </source>
</reference>
<keyword evidence="2" id="KW-0812">Transmembrane</keyword>
<feature type="transmembrane region" description="Helical" evidence="2">
    <location>
        <begin position="36"/>
        <end position="53"/>
    </location>
</feature>
<feature type="compositionally biased region" description="Pro residues" evidence="1">
    <location>
        <begin position="16"/>
        <end position="29"/>
    </location>
</feature>
<keyword evidence="2" id="KW-0472">Membrane</keyword>